<evidence type="ECO:0000256" key="1">
    <source>
        <dbReference type="ARBA" id="ARBA00001974"/>
    </source>
</evidence>
<reference evidence="8" key="1">
    <citation type="journal article" date="2019" name="Int. J. Syst. Evol. Microbiol.">
        <title>The Global Catalogue of Microorganisms (GCM) 10K type strain sequencing project: providing services to taxonomists for standard genome sequencing and annotation.</title>
        <authorList>
            <consortium name="The Broad Institute Genomics Platform"/>
            <consortium name="The Broad Institute Genome Sequencing Center for Infectious Disease"/>
            <person name="Wu L."/>
            <person name="Ma J."/>
        </authorList>
    </citation>
    <scope>NUCLEOTIDE SEQUENCE [LARGE SCALE GENOMIC DNA]</scope>
    <source>
        <strain evidence="8">JCM 18531</strain>
    </source>
</reference>
<dbReference type="InterPro" id="IPR023753">
    <property type="entry name" value="FAD/NAD-binding_dom"/>
</dbReference>
<keyword evidence="3" id="KW-0285">Flavoprotein</keyword>
<evidence type="ECO:0000313" key="7">
    <source>
        <dbReference type="EMBL" id="GAA4718274.1"/>
    </source>
</evidence>
<proteinExistence type="inferred from homology"/>
<evidence type="ECO:0000256" key="3">
    <source>
        <dbReference type="ARBA" id="ARBA00022630"/>
    </source>
</evidence>
<dbReference type="EMBL" id="BAABKM010000004">
    <property type="protein sequence ID" value="GAA4718274.1"/>
    <property type="molecule type" value="Genomic_DNA"/>
</dbReference>
<accession>A0ABP8Y020</accession>
<keyword evidence="4" id="KW-0274">FAD</keyword>
<evidence type="ECO:0000313" key="8">
    <source>
        <dbReference type="Proteomes" id="UP001499974"/>
    </source>
</evidence>
<keyword evidence="5" id="KW-0560">Oxidoreductase</keyword>
<dbReference type="PRINTS" id="PR00368">
    <property type="entry name" value="FADPNR"/>
</dbReference>
<dbReference type="SUPFAM" id="SSF51905">
    <property type="entry name" value="FAD/NAD(P)-binding domain"/>
    <property type="match status" value="1"/>
</dbReference>
<keyword evidence="8" id="KW-1185">Reference proteome</keyword>
<comment type="cofactor">
    <cofactor evidence="1">
        <name>FAD</name>
        <dbReference type="ChEBI" id="CHEBI:57692"/>
    </cofactor>
</comment>
<dbReference type="PANTHER" id="PTHR42913:SF3">
    <property type="entry name" value="64 KDA MITOCHONDRIAL NADH DEHYDROGENASE (EUROFUNG)"/>
    <property type="match status" value="1"/>
</dbReference>
<dbReference type="InterPro" id="IPR051169">
    <property type="entry name" value="NADH-Q_oxidoreductase"/>
</dbReference>
<evidence type="ECO:0000256" key="4">
    <source>
        <dbReference type="ARBA" id="ARBA00022827"/>
    </source>
</evidence>
<dbReference type="Pfam" id="PF07992">
    <property type="entry name" value="Pyr_redox_2"/>
    <property type="match status" value="1"/>
</dbReference>
<dbReference type="Proteomes" id="UP001499974">
    <property type="component" value="Unassembled WGS sequence"/>
</dbReference>
<feature type="domain" description="FAD/NAD(P)-binding" evidence="6">
    <location>
        <begin position="3"/>
        <end position="333"/>
    </location>
</feature>
<protein>
    <submittedName>
        <fullName evidence="7">FAD-dependent oxidoreductase</fullName>
    </submittedName>
</protein>
<name>A0ABP8Y020_9ACTN</name>
<organism evidence="7 8">
    <name type="scientific">Nocardioides conyzicola</name>
    <dbReference type="NCBI Taxonomy" id="1651781"/>
    <lineage>
        <taxon>Bacteria</taxon>
        <taxon>Bacillati</taxon>
        <taxon>Actinomycetota</taxon>
        <taxon>Actinomycetes</taxon>
        <taxon>Propionibacteriales</taxon>
        <taxon>Nocardioidaceae</taxon>
        <taxon>Nocardioides</taxon>
    </lineage>
</organism>
<sequence>MKRIVIVGGGYAGFYTAWGLEKRLRRGEASITVIDPAPYMTYQPFLPEVVAGSIEARHAIVPLRRHLRRTLVVSGRATAIDHANRVVHLMLADGSDATLEYDEVVVTAGAVTRVFPVPGVAAGAIGMKRIEEAVAIRDAVLTSFDEAASLPAGPERQRRLTVTFVGGGFAGVEGFGELLSLAHALTRYHPGLSRDEVDFHLVDASDHLLPEVTPPARAWVRRHLERRGARVHLGTTVTSAVGGLVTLSTGETFESGLVVWTAGIAANPVVARHTDLPIDHRGLVVVRPDLRVGTDAEPVEHAWAAGDDAAVPDLAAGHGAYAVPNAQHAVRQGKLLARNIVATLRGRRPRPYRHRSLGTIATLGLGHGIFQSGPITIKGFPAWVVHRGYHVLAVPTWERKLRVSIGWLGGLLLGRDIASLQTVQRPRDAFQQDAEQRRTG</sequence>
<gene>
    <name evidence="7" type="ORF">GCM10023349_42770</name>
</gene>
<comment type="similarity">
    <text evidence="2">Belongs to the NADH dehydrogenase family.</text>
</comment>
<dbReference type="RefSeq" id="WP_345523718.1">
    <property type="nucleotide sequence ID" value="NZ_BAABKM010000004.1"/>
</dbReference>
<evidence type="ECO:0000256" key="2">
    <source>
        <dbReference type="ARBA" id="ARBA00005272"/>
    </source>
</evidence>
<comment type="caution">
    <text evidence="7">The sequence shown here is derived from an EMBL/GenBank/DDBJ whole genome shotgun (WGS) entry which is preliminary data.</text>
</comment>
<dbReference type="InterPro" id="IPR036188">
    <property type="entry name" value="FAD/NAD-bd_sf"/>
</dbReference>
<dbReference type="Gene3D" id="3.50.50.100">
    <property type="match status" value="1"/>
</dbReference>
<dbReference type="PANTHER" id="PTHR42913">
    <property type="entry name" value="APOPTOSIS-INDUCING FACTOR 1"/>
    <property type="match status" value="1"/>
</dbReference>
<evidence type="ECO:0000259" key="6">
    <source>
        <dbReference type="Pfam" id="PF07992"/>
    </source>
</evidence>
<evidence type="ECO:0000256" key="5">
    <source>
        <dbReference type="ARBA" id="ARBA00023002"/>
    </source>
</evidence>